<proteinExistence type="predicted"/>
<evidence type="ECO:0000259" key="1">
    <source>
        <dbReference type="Pfam" id="PF07727"/>
    </source>
</evidence>
<sequence>MDGNVHTFKEHLVAKGFTQTYEEDYGKTFSPIVDIRAIRILLAIVAFYDYKFWQMDVNTSFLNGYLSKDVYIVQSEGFVDPKHPNKVCKLQRFIYGLKQASKSYNKRFDEEIKKIGFTQNPDEPCVYLKASGSNVAFLV</sequence>
<reference evidence="2" key="1">
    <citation type="journal article" date="2019" name="Sci. Rep.">
        <title>Draft genome of Tanacetum cinerariifolium, the natural source of mosquito coil.</title>
        <authorList>
            <person name="Yamashiro T."/>
            <person name="Shiraishi A."/>
            <person name="Satake H."/>
            <person name="Nakayama K."/>
        </authorList>
    </citation>
    <scope>NUCLEOTIDE SEQUENCE</scope>
</reference>
<dbReference type="EMBL" id="BKCJ011242678">
    <property type="protein sequence ID" value="GFD09062.1"/>
    <property type="molecule type" value="Genomic_DNA"/>
</dbReference>
<accession>A0A699TER8</accession>
<feature type="domain" description="Reverse transcriptase Ty1/copia-type" evidence="1">
    <location>
        <begin position="6"/>
        <end position="135"/>
    </location>
</feature>
<dbReference type="AlphaFoldDB" id="A0A699TER8"/>
<name>A0A699TER8_TANCI</name>
<dbReference type="Pfam" id="PF07727">
    <property type="entry name" value="RVT_2"/>
    <property type="match status" value="1"/>
</dbReference>
<dbReference type="InterPro" id="IPR013103">
    <property type="entry name" value="RVT_2"/>
</dbReference>
<gene>
    <name evidence="2" type="ORF">Tci_881031</name>
</gene>
<feature type="non-terminal residue" evidence="2">
    <location>
        <position position="139"/>
    </location>
</feature>
<organism evidence="2">
    <name type="scientific">Tanacetum cinerariifolium</name>
    <name type="common">Dalmatian daisy</name>
    <name type="synonym">Chrysanthemum cinerariifolium</name>
    <dbReference type="NCBI Taxonomy" id="118510"/>
    <lineage>
        <taxon>Eukaryota</taxon>
        <taxon>Viridiplantae</taxon>
        <taxon>Streptophyta</taxon>
        <taxon>Embryophyta</taxon>
        <taxon>Tracheophyta</taxon>
        <taxon>Spermatophyta</taxon>
        <taxon>Magnoliopsida</taxon>
        <taxon>eudicotyledons</taxon>
        <taxon>Gunneridae</taxon>
        <taxon>Pentapetalae</taxon>
        <taxon>asterids</taxon>
        <taxon>campanulids</taxon>
        <taxon>Asterales</taxon>
        <taxon>Asteraceae</taxon>
        <taxon>Asteroideae</taxon>
        <taxon>Anthemideae</taxon>
        <taxon>Anthemidinae</taxon>
        <taxon>Tanacetum</taxon>
    </lineage>
</organism>
<comment type="caution">
    <text evidence="2">The sequence shown here is derived from an EMBL/GenBank/DDBJ whole genome shotgun (WGS) entry which is preliminary data.</text>
</comment>
<protein>
    <submittedName>
        <fullName evidence="2">Retrotransposon protein, putative, Ty1-copia subclass</fullName>
    </submittedName>
</protein>
<evidence type="ECO:0000313" key="2">
    <source>
        <dbReference type="EMBL" id="GFD09062.1"/>
    </source>
</evidence>